<sequence>MVERELVAQTCRKRQAGCPMYYTPDGSPSQGWATCPAGVSKTPIVETEEHRVQDIDPGSTPLLEPGGFAGSDVV</sequence>
<evidence type="ECO:0000313" key="3">
    <source>
        <dbReference type="Proteomes" id="UP001152888"/>
    </source>
</evidence>
<gene>
    <name evidence="2" type="ORF">ACAOBT_LOCUS29460</name>
</gene>
<dbReference type="EMBL" id="CAKOFQ010007732">
    <property type="protein sequence ID" value="CAH2007061.1"/>
    <property type="molecule type" value="Genomic_DNA"/>
</dbReference>
<keyword evidence="3" id="KW-1185">Reference proteome</keyword>
<name>A0A9P0Q1G2_ACAOB</name>
<dbReference type="AlphaFoldDB" id="A0A9P0Q1G2"/>
<protein>
    <submittedName>
        <fullName evidence="2">Uncharacterized protein</fullName>
    </submittedName>
</protein>
<feature type="region of interest" description="Disordered" evidence="1">
    <location>
        <begin position="49"/>
        <end position="74"/>
    </location>
</feature>
<organism evidence="2 3">
    <name type="scientific">Acanthoscelides obtectus</name>
    <name type="common">Bean weevil</name>
    <name type="synonym">Bruchus obtectus</name>
    <dbReference type="NCBI Taxonomy" id="200917"/>
    <lineage>
        <taxon>Eukaryota</taxon>
        <taxon>Metazoa</taxon>
        <taxon>Ecdysozoa</taxon>
        <taxon>Arthropoda</taxon>
        <taxon>Hexapoda</taxon>
        <taxon>Insecta</taxon>
        <taxon>Pterygota</taxon>
        <taxon>Neoptera</taxon>
        <taxon>Endopterygota</taxon>
        <taxon>Coleoptera</taxon>
        <taxon>Polyphaga</taxon>
        <taxon>Cucujiformia</taxon>
        <taxon>Chrysomeloidea</taxon>
        <taxon>Chrysomelidae</taxon>
        <taxon>Bruchinae</taxon>
        <taxon>Bruchini</taxon>
        <taxon>Acanthoscelides</taxon>
    </lineage>
</organism>
<comment type="caution">
    <text evidence="2">The sequence shown here is derived from an EMBL/GenBank/DDBJ whole genome shotgun (WGS) entry which is preliminary data.</text>
</comment>
<dbReference type="Proteomes" id="UP001152888">
    <property type="component" value="Unassembled WGS sequence"/>
</dbReference>
<evidence type="ECO:0000256" key="1">
    <source>
        <dbReference type="SAM" id="MobiDB-lite"/>
    </source>
</evidence>
<reference evidence="2" key="1">
    <citation type="submission" date="2022-03" db="EMBL/GenBank/DDBJ databases">
        <authorList>
            <person name="Sayadi A."/>
        </authorList>
    </citation>
    <scope>NUCLEOTIDE SEQUENCE</scope>
</reference>
<proteinExistence type="predicted"/>
<evidence type="ECO:0000313" key="2">
    <source>
        <dbReference type="EMBL" id="CAH2007061.1"/>
    </source>
</evidence>
<accession>A0A9P0Q1G2</accession>